<evidence type="ECO:0000256" key="3">
    <source>
        <dbReference type="ARBA" id="ARBA00022454"/>
    </source>
</evidence>
<sequence length="446" mass="48443">MASTPKTPGANTKAKHGRAAAAASPTAPATLTPSRRALSDEPPSSRPSLRTPLDRSASRNLLASIRRGTSASGGRRINNNAPTPHAKAARLALNQRRNALFTPGKNRRRSLMEQRETPMGVLRNLKEDDDDELSIDRPRLSLPLDQDDQDSDLQPPRSFGDDRISDFFDQINNDPTLDAPRHSDFFPGFLEHLQADAGDLTLNRIDADPARRTTMGRDSDFGLQLPAGLDDQTTFLLSEPSAGPDPGSPVVDHSLAEAAAAEGADGLPDVSLAPDAGMADSDDDALDVSLVQDRTSEPAGPAPRARKRQKRISKHGVEYPPLPPSFVKKVAQTALNSSGLSNPRISADTLAALTQASDWFFEQLGDDLGAYAKHAKRKTVEESDVVTLMRRQRQVGSDATMFSLAQRHLSRELLQDLRMPVPQPTRKRRGKRPHSGDDDEHGTEVT</sequence>
<feature type="compositionally biased region" description="Polar residues" evidence="5">
    <location>
        <begin position="1"/>
        <end position="10"/>
    </location>
</feature>
<feature type="compositionally biased region" description="Basic residues" evidence="5">
    <location>
        <begin position="304"/>
        <end position="314"/>
    </location>
</feature>
<dbReference type="SUPFAM" id="SSF47113">
    <property type="entry name" value="Histone-fold"/>
    <property type="match status" value="1"/>
</dbReference>
<feature type="compositionally biased region" description="Low complexity" evidence="5">
    <location>
        <begin position="19"/>
        <end position="36"/>
    </location>
</feature>
<dbReference type="GO" id="GO:0071821">
    <property type="term" value="C:FANCM-MHF complex"/>
    <property type="evidence" value="ECO:0007669"/>
    <property type="project" value="TreeGrafter"/>
</dbReference>
<feature type="compositionally biased region" description="Acidic residues" evidence="5">
    <location>
        <begin position="437"/>
        <end position="446"/>
    </location>
</feature>
<dbReference type="CDD" id="cd22920">
    <property type="entry name" value="HFD_CENP-T"/>
    <property type="match status" value="1"/>
</dbReference>
<feature type="region of interest" description="Disordered" evidence="5">
    <location>
        <begin position="413"/>
        <end position="446"/>
    </location>
</feature>
<dbReference type="GO" id="GO:0000712">
    <property type="term" value="P:resolution of meiotic recombination intermediates"/>
    <property type="evidence" value="ECO:0007669"/>
    <property type="project" value="TreeGrafter"/>
</dbReference>
<dbReference type="Proteomes" id="UP000824596">
    <property type="component" value="Unassembled WGS sequence"/>
</dbReference>
<feature type="compositionally biased region" description="Polar residues" evidence="5">
    <location>
        <begin position="67"/>
        <end position="82"/>
    </location>
</feature>
<dbReference type="GO" id="GO:0046982">
    <property type="term" value="F:protein heterodimerization activity"/>
    <property type="evidence" value="ECO:0007669"/>
    <property type="project" value="InterPro"/>
</dbReference>
<keyword evidence="4" id="KW-0539">Nucleus</keyword>
<dbReference type="GeneID" id="68353781"/>
<comment type="subcellular location">
    <subcellularLocation>
        <location evidence="2">Chromosome</location>
    </subcellularLocation>
    <subcellularLocation>
        <location evidence="1">Nucleus</location>
    </subcellularLocation>
</comment>
<proteinExistence type="predicted"/>
<reference evidence="7" key="1">
    <citation type="submission" date="2021-09" db="EMBL/GenBank/DDBJ databases">
        <title>A high-quality genome of the endoparasitic fungus Hirsutella rhossiliensis with a comparison of Hirsutella genomes reveals transposable elements contributing to genome size variation.</title>
        <authorList>
            <person name="Lin R."/>
            <person name="Jiao Y."/>
            <person name="Sun X."/>
            <person name="Ling J."/>
            <person name="Xie B."/>
            <person name="Cheng X."/>
        </authorList>
    </citation>
    <scope>NUCLEOTIDE SEQUENCE</scope>
    <source>
        <strain evidence="7">HR02</strain>
    </source>
</reference>
<dbReference type="GO" id="GO:0005694">
    <property type="term" value="C:chromosome"/>
    <property type="evidence" value="ECO:0007669"/>
    <property type="project" value="UniProtKB-SubCell"/>
</dbReference>
<accession>A0A9P8MZR6</accession>
<evidence type="ECO:0000256" key="4">
    <source>
        <dbReference type="ARBA" id="ARBA00023242"/>
    </source>
</evidence>
<dbReference type="InterPro" id="IPR035425">
    <property type="entry name" value="CENP-T/H4_C"/>
</dbReference>
<dbReference type="GO" id="GO:0003682">
    <property type="term" value="F:chromatin binding"/>
    <property type="evidence" value="ECO:0007669"/>
    <property type="project" value="TreeGrafter"/>
</dbReference>
<dbReference type="GO" id="GO:0031297">
    <property type="term" value="P:replication fork processing"/>
    <property type="evidence" value="ECO:0007669"/>
    <property type="project" value="TreeGrafter"/>
</dbReference>
<dbReference type="AlphaFoldDB" id="A0A9P8MZR6"/>
<dbReference type="OrthoDB" id="10071681at2759"/>
<evidence type="ECO:0000256" key="5">
    <source>
        <dbReference type="SAM" id="MobiDB-lite"/>
    </source>
</evidence>
<keyword evidence="3" id="KW-0158">Chromosome</keyword>
<dbReference type="Pfam" id="PF15511">
    <property type="entry name" value="CENP-T_C"/>
    <property type="match status" value="1"/>
</dbReference>
<dbReference type="PANTHER" id="PTHR22980">
    <property type="entry name" value="CORTISTATIN"/>
    <property type="match status" value="1"/>
</dbReference>
<feature type="region of interest" description="Disordered" evidence="5">
    <location>
        <begin position="260"/>
        <end position="319"/>
    </location>
</feature>
<name>A0A9P8MZR6_9HYPO</name>
<dbReference type="EMBL" id="JAIZPD010000004">
    <property type="protein sequence ID" value="KAH0964224.1"/>
    <property type="molecule type" value="Genomic_DNA"/>
</dbReference>
<evidence type="ECO:0000256" key="2">
    <source>
        <dbReference type="ARBA" id="ARBA00004286"/>
    </source>
</evidence>
<feature type="region of interest" description="Disordered" evidence="5">
    <location>
        <begin position="98"/>
        <end position="164"/>
    </location>
</feature>
<dbReference type="InterPro" id="IPR009072">
    <property type="entry name" value="Histone-fold"/>
</dbReference>
<feature type="domain" description="CENP-T/Histone H4 histone fold" evidence="6">
    <location>
        <begin position="315"/>
        <end position="421"/>
    </location>
</feature>
<protein>
    <submittedName>
        <fullName evidence="7">Centromere kinetochore component CENP-T histone fold domain-containing protein</fullName>
    </submittedName>
</protein>
<evidence type="ECO:0000313" key="7">
    <source>
        <dbReference type="EMBL" id="KAH0964224.1"/>
    </source>
</evidence>
<feature type="region of interest" description="Disordered" evidence="5">
    <location>
        <begin position="1"/>
        <end position="82"/>
    </location>
</feature>
<dbReference type="PANTHER" id="PTHR22980:SF5">
    <property type="entry name" value="CENP-T_HISTONE H4 HISTONE FOLD DOMAIN-CONTAINING PROTEIN"/>
    <property type="match status" value="1"/>
</dbReference>
<organism evidence="7 8">
    <name type="scientific">Hirsutella rhossiliensis</name>
    <dbReference type="NCBI Taxonomy" id="111463"/>
    <lineage>
        <taxon>Eukaryota</taxon>
        <taxon>Fungi</taxon>
        <taxon>Dikarya</taxon>
        <taxon>Ascomycota</taxon>
        <taxon>Pezizomycotina</taxon>
        <taxon>Sordariomycetes</taxon>
        <taxon>Hypocreomycetidae</taxon>
        <taxon>Hypocreales</taxon>
        <taxon>Ophiocordycipitaceae</taxon>
        <taxon>Hirsutella</taxon>
    </lineage>
</organism>
<evidence type="ECO:0000313" key="8">
    <source>
        <dbReference type="Proteomes" id="UP000824596"/>
    </source>
</evidence>
<evidence type="ECO:0000259" key="6">
    <source>
        <dbReference type="Pfam" id="PF15511"/>
    </source>
</evidence>
<gene>
    <name evidence="7" type="ORF">HRG_04652</name>
</gene>
<dbReference type="RefSeq" id="XP_044721737.1">
    <property type="nucleotide sequence ID" value="XM_044863123.1"/>
</dbReference>
<evidence type="ECO:0000256" key="1">
    <source>
        <dbReference type="ARBA" id="ARBA00004123"/>
    </source>
</evidence>
<keyword evidence="8" id="KW-1185">Reference proteome</keyword>
<dbReference type="Gene3D" id="1.10.20.10">
    <property type="entry name" value="Histone, subunit A"/>
    <property type="match status" value="1"/>
</dbReference>
<comment type="caution">
    <text evidence="7">The sequence shown here is derived from an EMBL/GenBank/DDBJ whole genome shotgun (WGS) entry which is preliminary data.</text>
</comment>